<feature type="transmembrane region" description="Helical" evidence="1">
    <location>
        <begin position="22"/>
        <end position="41"/>
    </location>
</feature>
<sequence length="196" mass="22548">MPVKLQDYIIELRKPSYLIADLVSRLMLMIAIAFFGYAVIYVGNVNWYTVTMSVLVIGMIAWWIRCTIRINRGEIVFYRFGLLLATIGWVIAYRYGGPLWVPVLYGIVTIAEKQVKFPQEIAFNEEGIVINTFPKKEYAWSALSNVVLKDNILTIDFKNNKLIQKEIESDASPDEEKEFNAFCTTMLNKERATQNA</sequence>
<keyword evidence="3" id="KW-1185">Reference proteome</keyword>
<evidence type="ECO:0000256" key="1">
    <source>
        <dbReference type="SAM" id="Phobius"/>
    </source>
</evidence>
<feature type="transmembrane region" description="Helical" evidence="1">
    <location>
        <begin position="76"/>
        <end position="95"/>
    </location>
</feature>
<gene>
    <name evidence="2" type="ORF">GWC95_10760</name>
</gene>
<organism evidence="2 3">
    <name type="scientific">Sediminibacterium roseum</name>
    <dbReference type="NCBI Taxonomy" id="1978412"/>
    <lineage>
        <taxon>Bacteria</taxon>
        <taxon>Pseudomonadati</taxon>
        <taxon>Bacteroidota</taxon>
        <taxon>Chitinophagia</taxon>
        <taxon>Chitinophagales</taxon>
        <taxon>Chitinophagaceae</taxon>
        <taxon>Sediminibacterium</taxon>
    </lineage>
</organism>
<proteinExistence type="predicted"/>
<evidence type="ECO:0008006" key="4">
    <source>
        <dbReference type="Google" id="ProtNLM"/>
    </source>
</evidence>
<keyword evidence="1" id="KW-0812">Transmembrane</keyword>
<name>A0ABW9ZVZ7_9BACT</name>
<dbReference type="RefSeq" id="WP_161818702.1">
    <property type="nucleotide sequence ID" value="NZ_JAACJS010000012.1"/>
</dbReference>
<comment type="caution">
    <text evidence="2">The sequence shown here is derived from an EMBL/GenBank/DDBJ whole genome shotgun (WGS) entry which is preliminary data.</text>
</comment>
<evidence type="ECO:0000313" key="3">
    <source>
        <dbReference type="Proteomes" id="UP000753802"/>
    </source>
</evidence>
<protein>
    <recommendedName>
        <fullName evidence="4">PH domain-containing protein</fullName>
    </recommendedName>
</protein>
<accession>A0ABW9ZVZ7</accession>
<dbReference type="EMBL" id="JAACJS010000012">
    <property type="protein sequence ID" value="NCI50404.1"/>
    <property type="molecule type" value="Genomic_DNA"/>
</dbReference>
<keyword evidence="1" id="KW-0472">Membrane</keyword>
<reference evidence="2 3" key="1">
    <citation type="submission" date="2020-01" db="EMBL/GenBank/DDBJ databases">
        <title>Genome analysis.</title>
        <authorList>
            <person name="Wu S."/>
            <person name="Wang G."/>
        </authorList>
    </citation>
    <scope>NUCLEOTIDE SEQUENCE [LARGE SCALE GENOMIC DNA]</scope>
    <source>
        <strain evidence="2 3">SYL130</strain>
    </source>
</reference>
<dbReference type="Proteomes" id="UP000753802">
    <property type="component" value="Unassembled WGS sequence"/>
</dbReference>
<feature type="transmembrane region" description="Helical" evidence="1">
    <location>
        <begin position="47"/>
        <end position="64"/>
    </location>
</feature>
<evidence type="ECO:0000313" key="2">
    <source>
        <dbReference type="EMBL" id="NCI50404.1"/>
    </source>
</evidence>
<keyword evidence="1" id="KW-1133">Transmembrane helix</keyword>